<accession>A0ACA9M6R4</accession>
<protein>
    <submittedName>
        <fullName evidence="1">9453_t:CDS:1</fullName>
    </submittedName>
</protein>
<sequence>MAKYVTTTSNSVNIIFDIPIVLKRPSTKLPSPIRPYFLQKTIDNQSVICSICKSEFSITIATSNLYKHLDSQHTGWKTNKSLPIQQVLTFTPEATISKQTLTTAQKTKFNMLVAK</sequence>
<dbReference type="Proteomes" id="UP000789702">
    <property type="component" value="Unassembled WGS sequence"/>
</dbReference>
<evidence type="ECO:0000313" key="2">
    <source>
        <dbReference type="Proteomes" id="UP000789702"/>
    </source>
</evidence>
<keyword evidence="2" id="KW-1185">Reference proteome</keyword>
<name>A0ACA9M6R4_9GLOM</name>
<proteinExistence type="predicted"/>
<organism evidence="1 2">
    <name type="scientific">Dentiscutata heterogama</name>
    <dbReference type="NCBI Taxonomy" id="1316150"/>
    <lineage>
        <taxon>Eukaryota</taxon>
        <taxon>Fungi</taxon>
        <taxon>Fungi incertae sedis</taxon>
        <taxon>Mucoromycota</taxon>
        <taxon>Glomeromycotina</taxon>
        <taxon>Glomeromycetes</taxon>
        <taxon>Diversisporales</taxon>
        <taxon>Gigasporaceae</taxon>
        <taxon>Dentiscutata</taxon>
    </lineage>
</organism>
<gene>
    <name evidence="1" type="ORF">DHETER_LOCUS6085</name>
</gene>
<dbReference type="EMBL" id="CAJVPU010007346">
    <property type="protein sequence ID" value="CAG8571593.1"/>
    <property type="molecule type" value="Genomic_DNA"/>
</dbReference>
<reference evidence="1" key="1">
    <citation type="submission" date="2021-06" db="EMBL/GenBank/DDBJ databases">
        <authorList>
            <person name="Kallberg Y."/>
            <person name="Tangrot J."/>
            <person name="Rosling A."/>
        </authorList>
    </citation>
    <scope>NUCLEOTIDE SEQUENCE</scope>
    <source>
        <strain evidence="1">IL203A</strain>
    </source>
</reference>
<evidence type="ECO:0000313" key="1">
    <source>
        <dbReference type="EMBL" id="CAG8571593.1"/>
    </source>
</evidence>
<comment type="caution">
    <text evidence="1">The sequence shown here is derived from an EMBL/GenBank/DDBJ whole genome shotgun (WGS) entry which is preliminary data.</text>
</comment>